<proteinExistence type="predicted"/>
<reference evidence="1 2" key="1">
    <citation type="journal article" date="2022" name="Nat. Plants">
        <title>Genomes of leafy and leafless Platanthera orchids illuminate the evolution of mycoheterotrophy.</title>
        <authorList>
            <person name="Li M.H."/>
            <person name="Liu K.W."/>
            <person name="Li Z."/>
            <person name="Lu H.C."/>
            <person name="Ye Q.L."/>
            <person name="Zhang D."/>
            <person name="Wang J.Y."/>
            <person name="Li Y.F."/>
            <person name="Zhong Z.M."/>
            <person name="Liu X."/>
            <person name="Yu X."/>
            <person name="Liu D.K."/>
            <person name="Tu X.D."/>
            <person name="Liu B."/>
            <person name="Hao Y."/>
            <person name="Liao X.Y."/>
            <person name="Jiang Y.T."/>
            <person name="Sun W.H."/>
            <person name="Chen J."/>
            <person name="Chen Y.Q."/>
            <person name="Ai Y."/>
            <person name="Zhai J.W."/>
            <person name="Wu S.S."/>
            <person name="Zhou Z."/>
            <person name="Hsiao Y.Y."/>
            <person name="Wu W.L."/>
            <person name="Chen Y.Y."/>
            <person name="Lin Y.F."/>
            <person name="Hsu J.L."/>
            <person name="Li C.Y."/>
            <person name="Wang Z.W."/>
            <person name="Zhao X."/>
            <person name="Zhong W.Y."/>
            <person name="Ma X.K."/>
            <person name="Ma L."/>
            <person name="Huang J."/>
            <person name="Chen G.Z."/>
            <person name="Huang M.Z."/>
            <person name="Huang L."/>
            <person name="Peng D.H."/>
            <person name="Luo Y.B."/>
            <person name="Zou S.Q."/>
            <person name="Chen S.P."/>
            <person name="Lan S."/>
            <person name="Tsai W.C."/>
            <person name="Van de Peer Y."/>
            <person name="Liu Z.J."/>
        </authorList>
    </citation>
    <scope>NUCLEOTIDE SEQUENCE [LARGE SCALE GENOMIC DNA]</scope>
    <source>
        <strain evidence="1">Lor288</strain>
    </source>
</reference>
<organism evidence="1 2">
    <name type="scientific">Platanthera guangdongensis</name>
    <dbReference type="NCBI Taxonomy" id="2320717"/>
    <lineage>
        <taxon>Eukaryota</taxon>
        <taxon>Viridiplantae</taxon>
        <taxon>Streptophyta</taxon>
        <taxon>Embryophyta</taxon>
        <taxon>Tracheophyta</taxon>
        <taxon>Spermatophyta</taxon>
        <taxon>Magnoliopsida</taxon>
        <taxon>Liliopsida</taxon>
        <taxon>Asparagales</taxon>
        <taxon>Orchidaceae</taxon>
        <taxon>Orchidoideae</taxon>
        <taxon>Orchideae</taxon>
        <taxon>Orchidinae</taxon>
        <taxon>Platanthera</taxon>
    </lineage>
</organism>
<accession>A0ABR2MNN3</accession>
<evidence type="ECO:0000313" key="1">
    <source>
        <dbReference type="EMBL" id="KAK8965803.1"/>
    </source>
</evidence>
<evidence type="ECO:0000313" key="2">
    <source>
        <dbReference type="Proteomes" id="UP001412067"/>
    </source>
</evidence>
<dbReference type="Proteomes" id="UP001412067">
    <property type="component" value="Unassembled WGS sequence"/>
</dbReference>
<keyword evidence="2" id="KW-1185">Reference proteome</keyword>
<sequence length="144" mass="15579">MCFLAVVVGILQSHDFHRRRRAINGRRAAKKQFSPVSFTMGFIWFPSSAAALPTTIVTALQLLDIILDAVSVALYRLGLNPSFVPTPWENEEFLFSAGPTPSVLADAALVKSRLQAVPYNRFVRRKGCGGAGGAAPLRGVRGLP</sequence>
<comment type="caution">
    <text evidence="1">The sequence shown here is derived from an EMBL/GenBank/DDBJ whole genome shotgun (WGS) entry which is preliminary data.</text>
</comment>
<gene>
    <name evidence="1" type="ORF">KSP40_PGU002097</name>
</gene>
<name>A0ABR2MNN3_9ASPA</name>
<dbReference type="EMBL" id="JBBWWR010000005">
    <property type="protein sequence ID" value="KAK8965803.1"/>
    <property type="molecule type" value="Genomic_DNA"/>
</dbReference>
<protein>
    <submittedName>
        <fullName evidence="1">Uncharacterized protein</fullName>
    </submittedName>
</protein>